<proteinExistence type="predicted"/>
<dbReference type="Proteomes" id="UP001222087">
    <property type="component" value="Chromosome"/>
</dbReference>
<reference evidence="1 2" key="1">
    <citation type="submission" date="2023-02" db="EMBL/GenBank/DDBJ databases">
        <title>Genome Sequence of L. cardiaca H63T.</title>
        <authorList>
            <person name="Lopez A.E."/>
            <person name="Cianciotto N.P."/>
        </authorList>
    </citation>
    <scope>NUCLEOTIDE SEQUENCE [LARGE SCALE GENOMIC DNA]</scope>
    <source>
        <strain evidence="1 2">H63</strain>
    </source>
</reference>
<organism evidence="1 2">
    <name type="scientific">Legionella cardiaca</name>
    <dbReference type="NCBI Taxonomy" id="1071983"/>
    <lineage>
        <taxon>Bacteria</taxon>
        <taxon>Pseudomonadati</taxon>
        <taxon>Pseudomonadota</taxon>
        <taxon>Gammaproteobacteria</taxon>
        <taxon>Legionellales</taxon>
        <taxon>Legionellaceae</taxon>
        <taxon>Legionella</taxon>
    </lineage>
</organism>
<evidence type="ECO:0000313" key="2">
    <source>
        <dbReference type="Proteomes" id="UP001222087"/>
    </source>
</evidence>
<evidence type="ECO:0008006" key="3">
    <source>
        <dbReference type="Google" id="ProtNLM"/>
    </source>
</evidence>
<dbReference type="RefSeq" id="WP_275088367.1">
    <property type="nucleotide sequence ID" value="NZ_CP119078.1"/>
</dbReference>
<keyword evidence="2" id="KW-1185">Reference proteome</keyword>
<evidence type="ECO:0000313" key="1">
    <source>
        <dbReference type="EMBL" id="WED42545.1"/>
    </source>
</evidence>
<accession>A0ABY8APB6</accession>
<sequence>MNLSALYLLHLYDYQKTTAGNLDPLSNLKKDFNPLILSTCMRHLYLFSEEQVGEKRDNLENFLREMQTPKLHQKMSKIELLQGTQAYEKLLFWVIGGLNPKKPFNDERILGDLRKTYQSYENTSSPKRKVAWEANKPVILALLADGKNLLALTKELAKNDNQKELLEIACKNCTWARENGFLPFLSTVNYAVFVDQGEMIAHFQELLQVKERKTLTELRKHSANQVPLSFLFSEDPAKFALQNNLDEIVKLKKLLNKITSEYELLLAGRSITPIFV</sequence>
<protein>
    <recommendedName>
        <fullName evidence="3">Ankyrin repeat protein</fullName>
    </recommendedName>
</protein>
<dbReference type="EMBL" id="CP119078">
    <property type="protein sequence ID" value="WED42545.1"/>
    <property type="molecule type" value="Genomic_DNA"/>
</dbReference>
<gene>
    <name evidence="1" type="ORF">PXX05_11585</name>
</gene>
<name>A0ABY8APB6_9GAMM</name>